<dbReference type="RefSeq" id="WP_011271233.1">
    <property type="nucleotide sequence ID" value="NZ_LANQ01000001.1"/>
</dbReference>
<dbReference type="Proteomes" id="UP000033475">
    <property type="component" value="Unassembled WGS sequence"/>
</dbReference>
<protein>
    <recommendedName>
        <fullName evidence="3">Fic family protein</fullName>
    </recommendedName>
</protein>
<proteinExistence type="predicted"/>
<accession>A0A0F3MTU1</accession>
<sequence>MSKYRTTSLSHVINEEKKLYYNALENNNKSLEITDWILYFVETIIKAQDYTLRNIEFLINKTKFYDKFKNILNARQEKVVKRIFEEGVEGFKGGLSAKNYITITKTSKATATRDLQELVEMQAFIKTGELKGTRYSINLENFSQ</sequence>
<dbReference type="PATRIC" id="fig|1359196.3.peg.1497"/>
<evidence type="ECO:0000313" key="2">
    <source>
        <dbReference type="Proteomes" id="UP000033475"/>
    </source>
</evidence>
<reference evidence="1 2" key="1">
    <citation type="submission" date="2015-01" db="EMBL/GenBank/DDBJ databases">
        <title>Genome Sequencing of Rickettsiales.</title>
        <authorList>
            <person name="Daugherty S.C."/>
            <person name="Su Q."/>
            <person name="Abolude K."/>
            <person name="Beier-Sexton M."/>
            <person name="Carlyon J.A."/>
            <person name="Carter R."/>
            <person name="Day N.P."/>
            <person name="Dumler S.J."/>
            <person name="Dyachenko V."/>
            <person name="Godinez A."/>
            <person name="Kurtti T.J."/>
            <person name="Lichay M."/>
            <person name="Mullins K.E."/>
            <person name="Ott S."/>
            <person name="Pappas-Brown V."/>
            <person name="Paris D.H."/>
            <person name="Patel P."/>
            <person name="Richards A.L."/>
            <person name="Sadzewicz L."/>
            <person name="Sears K."/>
            <person name="Seidman D."/>
            <person name="Sengamalay N."/>
            <person name="Stenos J."/>
            <person name="Tallon L.J."/>
            <person name="Vincent G."/>
            <person name="Fraser C.M."/>
            <person name="Munderloh U."/>
            <person name="Dunning-Hotopp J.C."/>
        </authorList>
    </citation>
    <scope>NUCLEOTIDE SEQUENCE [LARGE SCALE GENOMIC DNA]</scope>
    <source>
        <strain evidence="1 2">Pedreira</strain>
    </source>
</reference>
<dbReference type="EMBL" id="LANQ01000001">
    <property type="protein sequence ID" value="KJV59145.1"/>
    <property type="molecule type" value="Genomic_DNA"/>
</dbReference>
<dbReference type="InterPro" id="IPR036597">
    <property type="entry name" value="Fido-like_dom_sf"/>
</dbReference>
<dbReference type="AlphaFoldDB" id="A0A0F3MTU1"/>
<name>A0A0F3MTU1_RICFI</name>
<dbReference type="SUPFAM" id="SSF140931">
    <property type="entry name" value="Fic-like"/>
    <property type="match status" value="1"/>
</dbReference>
<evidence type="ECO:0008006" key="3">
    <source>
        <dbReference type="Google" id="ProtNLM"/>
    </source>
</evidence>
<comment type="caution">
    <text evidence="1">The sequence shown here is derived from an EMBL/GenBank/DDBJ whole genome shotgun (WGS) entry which is preliminary data.</text>
</comment>
<organism evidence="1 2">
    <name type="scientific">Rickettsia felis str. Pedreira</name>
    <dbReference type="NCBI Taxonomy" id="1359196"/>
    <lineage>
        <taxon>Bacteria</taxon>
        <taxon>Pseudomonadati</taxon>
        <taxon>Pseudomonadota</taxon>
        <taxon>Alphaproteobacteria</taxon>
        <taxon>Rickettsiales</taxon>
        <taxon>Rickettsiaceae</taxon>
        <taxon>Rickettsieae</taxon>
        <taxon>Rickettsia</taxon>
        <taxon>spotted fever group</taxon>
    </lineage>
</organism>
<gene>
    <name evidence="1" type="ORF">RFEPED_1546</name>
</gene>
<evidence type="ECO:0000313" key="1">
    <source>
        <dbReference type="EMBL" id="KJV59145.1"/>
    </source>
</evidence>